<organism evidence="2 3">
    <name type="scientific">Sinosporangium album</name>
    <dbReference type="NCBI Taxonomy" id="504805"/>
    <lineage>
        <taxon>Bacteria</taxon>
        <taxon>Bacillati</taxon>
        <taxon>Actinomycetota</taxon>
        <taxon>Actinomycetes</taxon>
        <taxon>Streptosporangiales</taxon>
        <taxon>Streptosporangiaceae</taxon>
        <taxon>Sinosporangium</taxon>
    </lineage>
</organism>
<evidence type="ECO:0000313" key="3">
    <source>
        <dbReference type="Proteomes" id="UP000198923"/>
    </source>
</evidence>
<name>A0A1G7ZCX0_9ACTN</name>
<dbReference type="EMBL" id="FNCN01000011">
    <property type="protein sequence ID" value="SDH06591.1"/>
    <property type="molecule type" value="Genomic_DNA"/>
</dbReference>
<dbReference type="InterPro" id="IPR000182">
    <property type="entry name" value="GNAT_dom"/>
</dbReference>
<dbReference type="Proteomes" id="UP000198923">
    <property type="component" value="Unassembled WGS sequence"/>
</dbReference>
<dbReference type="GO" id="GO:0016747">
    <property type="term" value="F:acyltransferase activity, transferring groups other than amino-acyl groups"/>
    <property type="evidence" value="ECO:0007669"/>
    <property type="project" value="InterPro"/>
</dbReference>
<keyword evidence="3" id="KW-1185">Reference proteome</keyword>
<proteinExistence type="predicted"/>
<keyword evidence="2" id="KW-0808">Transferase</keyword>
<dbReference type="InterPro" id="IPR016181">
    <property type="entry name" value="Acyl_CoA_acyltransferase"/>
</dbReference>
<dbReference type="RefSeq" id="WP_093170749.1">
    <property type="nucleotide sequence ID" value="NZ_FNCN01000011.1"/>
</dbReference>
<feature type="domain" description="N-acetyltransferase" evidence="1">
    <location>
        <begin position="47"/>
        <end position="127"/>
    </location>
</feature>
<protein>
    <submittedName>
        <fullName evidence="2">Protein N-acetyltransferase, RimJ/RimL family</fullName>
    </submittedName>
</protein>
<accession>A0A1G7ZCX0</accession>
<dbReference type="OrthoDB" id="4190012at2"/>
<evidence type="ECO:0000259" key="1">
    <source>
        <dbReference type="Pfam" id="PF00583"/>
    </source>
</evidence>
<evidence type="ECO:0000313" key="2">
    <source>
        <dbReference type="EMBL" id="SDH06591.1"/>
    </source>
</evidence>
<dbReference type="Pfam" id="PF00583">
    <property type="entry name" value="Acetyltransf_1"/>
    <property type="match status" value="1"/>
</dbReference>
<reference evidence="2 3" key="1">
    <citation type="submission" date="2016-10" db="EMBL/GenBank/DDBJ databases">
        <authorList>
            <person name="de Groot N.N."/>
        </authorList>
    </citation>
    <scope>NUCLEOTIDE SEQUENCE [LARGE SCALE GENOMIC DNA]</scope>
    <source>
        <strain evidence="2 3">CPCC 201354</strain>
    </source>
</reference>
<dbReference type="STRING" id="504805.SAMN05421505_1119"/>
<dbReference type="Gene3D" id="3.40.630.30">
    <property type="match status" value="1"/>
</dbReference>
<sequence>MVLIAHLETRQVALQPAEAADGLSFYQLLLRLGLHSLPSMESFLKSFEERPETLAAVFAIRLRENGELLGFGSLQERDRAGHIQVGLFMETERVRRGVGAEAMMLLVNYAFAVWPELRKVYFLTTDASLPRFGSALLATPREASLPAHVFFRGRLWDLHFYAVGRGEWERVGARLLGRLAGVAGV</sequence>
<gene>
    <name evidence="2" type="ORF">SAMN05421505_1119</name>
</gene>
<dbReference type="SUPFAM" id="SSF55729">
    <property type="entry name" value="Acyl-CoA N-acyltransferases (Nat)"/>
    <property type="match status" value="1"/>
</dbReference>
<dbReference type="AlphaFoldDB" id="A0A1G7ZCX0"/>